<evidence type="ECO:0000313" key="6">
    <source>
        <dbReference type="EMBL" id="TDP85690.1"/>
    </source>
</evidence>
<dbReference type="PRINTS" id="PR00260">
    <property type="entry name" value="CHEMTRNSDUCR"/>
</dbReference>
<organism evidence="6 7">
    <name type="scientific">Aquabacterium commune</name>
    <dbReference type="NCBI Taxonomy" id="70586"/>
    <lineage>
        <taxon>Bacteria</taxon>
        <taxon>Pseudomonadati</taxon>
        <taxon>Pseudomonadota</taxon>
        <taxon>Betaproteobacteria</taxon>
        <taxon>Burkholderiales</taxon>
        <taxon>Aquabacterium</taxon>
    </lineage>
</organism>
<dbReference type="PROSITE" id="PS50111">
    <property type="entry name" value="CHEMOTAXIS_TRANSDUC_2"/>
    <property type="match status" value="1"/>
</dbReference>
<dbReference type="GO" id="GO:0007165">
    <property type="term" value="P:signal transduction"/>
    <property type="evidence" value="ECO:0007669"/>
    <property type="project" value="UniProtKB-KW"/>
</dbReference>
<keyword evidence="1" id="KW-0145">Chemotaxis</keyword>
<sequence length="477" mass="50701">MLALFKKRDAAPVASQTASQTGASAHPDAASTDAGVQALAQTLQRDTSGLGLEAAQLRGTLEDSAAVAERQVGTLTELVHQAQQIGQAQQHIHSETQLSQQALQRARDSVEHVGSEVTGVVSTLHQVSEAARQITQVALQTRLVAFNASVEAKRAGDAGLGFGVVADAVKDLSTQVESISKAIMGTVATLDQRIQSLAADLSTTSEVPEGQGVGQVGGKAGKGKPDSGRRVHQALLGVEAAVQRIVSAAESSAQLSSGINQQVSRMAQEVQQTRDVLGTATRRSEAVLGVSERLMELIATCGVETSDTPYIHMAQQVAGQIAHALGEALAQGRISQAQLFDEHYQALSGSQPPQHTSAFNALSDALFPGFQEAALKALPQVVFCIAADRNGYISTHNRAYCQPQRPGDVVWNTAHSRWRRIFNDRTGLASARNTRPFLLQTYRRDMGGGNFVLLKEASAPIEVAGRHWGGLRLAYRF</sequence>
<dbReference type="Pfam" id="PF00015">
    <property type="entry name" value="MCPsignal"/>
    <property type="match status" value="1"/>
</dbReference>
<dbReference type="GO" id="GO:0004888">
    <property type="term" value="F:transmembrane signaling receptor activity"/>
    <property type="evidence" value="ECO:0007669"/>
    <property type="project" value="InterPro"/>
</dbReference>
<dbReference type="EMBL" id="SNXW01000002">
    <property type="protein sequence ID" value="TDP85690.1"/>
    <property type="molecule type" value="Genomic_DNA"/>
</dbReference>
<evidence type="ECO:0000256" key="3">
    <source>
        <dbReference type="PROSITE-ProRule" id="PRU00284"/>
    </source>
</evidence>
<feature type="compositionally biased region" description="Basic and acidic residues" evidence="4">
    <location>
        <begin position="1"/>
        <end position="10"/>
    </location>
</feature>
<dbReference type="SMART" id="SM00283">
    <property type="entry name" value="MA"/>
    <property type="match status" value="1"/>
</dbReference>
<feature type="region of interest" description="Disordered" evidence="4">
    <location>
        <begin position="201"/>
        <end position="228"/>
    </location>
</feature>
<dbReference type="AlphaFoldDB" id="A0A4R6RH73"/>
<gene>
    <name evidence="6" type="ORF">EV672_10239</name>
</gene>
<evidence type="ECO:0000259" key="5">
    <source>
        <dbReference type="PROSITE" id="PS50111"/>
    </source>
</evidence>
<dbReference type="PANTHER" id="PTHR43531">
    <property type="entry name" value="PROTEIN ICFG"/>
    <property type="match status" value="1"/>
</dbReference>
<dbReference type="InterPro" id="IPR004090">
    <property type="entry name" value="Chemotax_Me-accpt_rcpt"/>
</dbReference>
<dbReference type="Proteomes" id="UP000294593">
    <property type="component" value="Unassembled WGS sequence"/>
</dbReference>
<name>A0A4R6RH73_9BURK</name>
<dbReference type="PANTHER" id="PTHR43531:SF11">
    <property type="entry name" value="METHYL-ACCEPTING CHEMOTAXIS PROTEIN 3"/>
    <property type="match status" value="1"/>
</dbReference>
<comment type="caution">
    <text evidence="6">The sequence shown here is derived from an EMBL/GenBank/DDBJ whole genome shotgun (WGS) entry which is preliminary data.</text>
</comment>
<comment type="similarity">
    <text evidence="2">Belongs to the methyl-accepting chemotaxis (MCP) protein family.</text>
</comment>
<accession>A0A4R6RH73</accession>
<keyword evidence="3" id="KW-0807">Transducer</keyword>
<dbReference type="SUPFAM" id="SSF58104">
    <property type="entry name" value="Methyl-accepting chemotaxis protein (MCP) signaling domain"/>
    <property type="match status" value="1"/>
</dbReference>
<evidence type="ECO:0000256" key="4">
    <source>
        <dbReference type="SAM" id="MobiDB-lite"/>
    </source>
</evidence>
<keyword evidence="7" id="KW-1185">Reference proteome</keyword>
<evidence type="ECO:0000313" key="7">
    <source>
        <dbReference type="Proteomes" id="UP000294593"/>
    </source>
</evidence>
<protein>
    <submittedName>
        <fullName evidence="6">Methyl-accepting chemotaxis protein</fullName>
    </submittedName>
</protein>
<dbReference type="GO" id="GO:0006935">
    <property type="term" value="P:chemotaxis"/>
    <property type="evidence" value="ECO:0007669"/>
    <property type="project" value="UniProtKB-KW"/>
</dbReference>
<feature type="domain" description="Methyl-accepting transducer" evidence="5">
    <location>
        <begin position="32"/>
        <end position="288"/>
    </location>
</feature>
<evidence type="ECO:0000256" key="1">
    <source>
        <dbReference type="ARBA" id="ARBA00022500"/>
    </source>
</evidence>
<proteinExistence type="inferred from homology"/>
<dbReference type="GO" id="GO:0016020">
    <property type="term" value="C:membrane"/>
    <property type="evidence" value="ECO:0007669"/>
    <property type="project" value="InterPro"/>
</dbReference>
<feature type="compositionally biased region" description="Gly residues" evidence="4">
    <location>
        <begin position="211"/>
        <end position="220"/>
    </location>
</feature>
<feature type="compositionally biased region" description="Low complexity" evidence="4">
    <location>
        <begin position="14"/>
        <end position="25"/>
    </location>
</feature>
<dbReference type="Gene3D" id="1.10.287.950">
    <property type="entry name" value="Methyl-accepting chemotaxis protein"/>
    <property type="match status" value="1"/>
</dbReference>
<reference evidence="6 7" key="1">
    <citation type="submission" date="2019-03" db="EMBL/GenBank/DDBJ databases">
        <title>Genomic Encyclopedia of Type Strains, Phase IV (KMG-IV): sequencing the most valuable type-strain genomes for metagenomic binning, comparative biology and taxonomic classification.</title>
        <authorList>
            <person name="Goeker M."/>
        </authorList>
    </citation>
    <scope>NUCLEOTIDE SEQUENCE [LARGE SCALE GENOMIC DNA]</scope>
    <source>
        <strain evidence="6 7">DSM 11901</strain>
    </source>
</reference>
<dbReference type="OrthoDB" id="2489132at2"/>
<dbReference type="RefSeq" id="WP_133606580.1">
    <property type="nucleotide sequence ID" value="NZ_SNXW01000002.1"/>
</dbReference>
<dbReference type="InterPro" id="IPR004089">
    <property type="entry name" value="MCPsignal_dom"/>
</dbReference>
<evidence type="ECO:0000256" key="2">
    <source>
        <dbReference type="ARBA" id="ARBA00029447"/>
    </source>
</evidence>
<feature type="region of interest" description="Disordered" evidence="4">
    <location>
        <begin position="1"/>
        <end position="33"/>
    </location>
</feature>
<dbReference type="InterPro" id="IPR051310">
    <property type="entry name" value="MCP_chemotaxis"/>
</dbReference>